<dbReference type="InParanoid" id="A0A1Y2DMV0"/>
<evidence type="ECO:0000256" key="1">
    <source>
        <dbReference type="SAM" id="MobiDB-lite"/>
    </source>
</evidence>
<organism evidence="3 4">
    <name type="scientific">Pseudomassariella vexata</name>
    <dbReference type="NCBI Taxonomy" id="1141098"/>
    <lineage>
        <taxon>Eukaryota</taxon>
        <taxon>Fungi</taxon>
        <taxon>Dikarya</taxon>
        <taxon>Ascomycota</taxon>
        <taxon>Pezizomycotina</taxon>
        <taxon>Sordariomycetes</taxon>
        <taxon>Xylariomycetidae</taxon>
        <taxon>Amphisphaeriales</taxon>
        <taxon>Pseudomassariaceae</taxon>
        <taxon>Pseudomassariella</taxon>
    </lineage>
</organism>
<protein>
    <recommendedName>
        <fullName evidence="2">2EXR domain-containing protein</fullName>
    </recommendedName>
</protein>
<name>A0A1Y2DMV0_9PEZI</name>
<evidence type="ECO:0000259" key="2">
    <source>
        <dbReference type="Pfam" id="PF20150"/>
    </source>
</evidence>
<feature type="domain" description="2EXR" evidence="2">
    <location>
        <begin position="94"/>
        <end position="226"/>
    </location>
</feature>
<keyword evidence="4" id="KW-1185">Reference proteome</keyword>
<proteinExistence type="predicted"/>
<evidence type="ECO:0000313" key="4">
    <source>
        <dbReference type="Proteomes" id="UP000193689"/>
    </source>
</evidence>
<dbReference type="GeneID" id="63779253"/>
<feature type="region of interest" description="Disordered" evidence="1">
    <location>
        <begin position="31"/>
        <end position="54"/>
    </location>
</feature>
<comment type="caution">
    <text evidence="3">The sequence shown here is derived from an EMBL/GenBank/DDBJ whole genome shotgun (WGS) entry which is preliminary data.</text>
</comment>
<gene>
    <name evidence="3" type="ORF">BCR38DRAFT_476517</name>
</gene>
<dbReference type="OrthoDB" id="3473305at2759"/>
<dbReference type="Pfam" id="PF20150">
    <property type="entry name" value="2EXR"/>
    <property type="match status" value="1"/>
</dbReference>
<evidence type="ECO:0000313" key="3">
    <source>
        <dbReference type="EMBL" id="ORY60581.1"/>
    </source>
</evidence>
<feature type="compositionally biased region" description="Low complexity" evidence="1">
    <location>
        <begin position="34"/>
        <end position="47"/>
    </location>
</feature>
<dbReference type="PANTHER" id="PTHR35910">
    <property type="entry name" value="2EXR DOMAIN-CONTAINING PROTEIN"/>
    <property type="match status" value="1"/>
</dbReference>
<dbReference type="PANTHER" id="PTHR35910:SF1">
    <property type="entry name" value="2EXR DOMAIN-CONTAINING PROTEIN"/>
    <property type="match status" value="1"/>
</dbReference>
<dbReference type="Proteomes" id="UP000193689">
    <property type="component" value="Unassembled WGS sequence"/>
</dbReference>
<accession>A0A1Y2DMV0</accession>
<dbReference type="EMBL" id="MCFJ01000011">
    <property type="protein sequence ID" value="ORY60581.1"/>
    <property type="molecule type" value="Genomic_DNA"/>
</dbReference>
<dbReference type="AlphaFoldDB" id="A0A1Y2DMV0"/>
<dbReference type="InterPro" id="IPR045518">
    <property type="entry name" value="2EXR"/>
</dbReference>
<sequence length="466" mass="54093">MRPRHDAMEHEVDLSMPGKYRAGIYAIHKPQNHESSSSPAPEGEGNEIVSPPATGDFSEIRVYKSRPRATCPSIKDVTTNMALRFKNLHIGVTFRRFNDLPSEIRCHIWRETWEHRTVTLSRYIYRTVLHGAKYQIEDITAGNESSHRLMRIYASRLVRQIWGINVNMPSKPREYLDTATWSATKPPPSLFINKESRAETLRHYEQALYLAGGGSVCYFNFDLDIVRVPVHNAVGMVLHPKQFKRLQRISIPELSPALSSFANNVGQWDEAEITTAGWTIVPTIEDPPISFPEFGRVWRLLRWQYPNLREINLERFYQCNRYESTKTSRLDYPLDLAARPQFRRISNFDDHCHSCFNIQKAIDQRFPQIINATKGTQLDIWRILDHHQISEPVWRQKKLVIGTLPAENGRNEEKVTVTYWRVHSWSSGGSQVPTRQEEQAERTCVVRSLERVFGAPSRYDYVAYKI</sequence>
<dbReference type="RefSeq" id="XP_040712808.1">
    <property type="nucleotide sequence ID" value="XM_040863041.1"/>
</dbReference>
<reference evidence="3 4" key="1">
    <citation type="submission" date="2016-07" db="EMBL/GenBank/DDBJ databases">
        <title>Pervasive Adenine N6-methylation of Active Genes in Fungi.</title>
        <authorList>
            <consortium name="DOE Joint Genome Institute"/>
            <person name="Mondo S.J."/>
            <person name="Dannebaum R.O."/>
            <person name="Kuo R.C."/>
            <person name="Labutti K."/>
            <person name="Haridas S."/>
            <person name="Kuo A."/>
            <person name="Salamov A."/>
            <person name="Ahrendt S.R."/>
            <person name="Lipzen A."/>
            <person name="Sullivan W."/>
            <person name="Andreopoulos W.B."/>
            <person name="Clum A."/>
            <person name="Lindquist E."/>
            <person name="Daum C."/>
            <person name="Ramamoorthy G.K."/>
            <person name="Gryganskyi A."/>
            <person name="Culley D."/>
            <person name="Magnuson J.K."/>
            <person name="James T.Y."/>
            <person name="O'Malley M.A."/>
            <person name="Stajich J.E."/>
            <person name="Spatafora J.W."/>
            <person name="Visel A."/>
            <person name="Grigoriev I.V."/>
        </authorList>
    </citation>
    <scope>NUCLEOTIDE SEQUENCE [LARGE SCALE GENOMIC DNA]</scope>
    <source>
        <strain evidence="3 4">CBS 129021</strain>
    </source>
</reference>